<accession>A0A9D4LGG9</accession>
<evidence type="ECO:0000313" key="2">
    <source>
        <dbReference type="Proteomes" id="UP000828390"/>
    </source>
</evidence>
<reference evidence="1" key="1">
    <citation type="journal article" date="2019" name="bioRxiv">
        <title>The Genome of the Zebra Mussel, Dreissena polymorpha: A Resource for Invasive Species Research.</title>
        <authorList>
            <person name="McCartney M.A."/>
            <person name="Auch B."/>
            <person name="Kono T."/>
            <person name="Mallez S."/>
            <person name="Zhang Y."/>
            <person name="Obille A."/>
            <person name="Becker A."/>
            <person name="Abrahante J.E."/>
            <person name="Garbe J."/>
            <person name="Badalamenti J.P."/>
            <person name="Herman A."/>
            <person name="Mangelson H."/>
            <person name="Liachko I."/>
            <person name="Sullivan S."/>
            <person name="Sone E.D."/>
            <person name="Koren S."/>
            <person name="Silverstein K.A.T."/>
            <person name="Beckman K.B."/>
            <person name="Gohl D.M."/>
        </authorList>
    </citation>
    <scope>NUCLEOTIDE SEQUENCE</scope>
    <source>
        <strain evidence="1">Duluth1</strain>
        <tissue evidence="1">Whole animal</tissue>
    </source>
</reference>
<organism evidence="1 2">
    <name type="scientific">Dreissena polymorpha</name>
    <name type="common">Zebra mussel</name>
    <name type="synonym">Mytilus polymorpha</name>
    <dbReference type="NCBI Taxonomy" id="45954"/>
    <lineage>
        <taxon>Eukaryota</taxon>
        <taxon>Metazoa</taxon>
        <taxon>Spiralia</taxon>
        <taxon>Lophotrochozoa</taxon>
        <taxon>Mollusca</taxon>
        <taxon>Bivalvia</taxon>
        <taxon>Autobranchia</taxon>
        <taxon>Heteroconchia</taxon>
        <taxon>Euheterodonta</taxon>
        <taxon>Imparidentia</taxon>
        <taxon>Neoheterodontei</taxon>
        <taxon>Myida</taxon>
        <taxon>Dreissenoidea</taxon>
        <taxon>Dreissenidae</taxon>
        <taxon>Dreissena</taxon>
    </lineage>
</organism>
<proteinExistence type="predicted"/>
<keyword evidence="2" id="KW-1185">Reference proteome</keyword>
<reference evidence="1" key="2">
    <citation type="submission" date="2020-11" db="EMBL/GenBank/DDBJ databases">
        <authorList>
            <person name="McCartney M.A."/>
            <person name="Auch B."/>
            <person name="Kono T."/>
            <person name="Mallez S."/>
            <person name="Becker A."/>
            <person name="Gohl D.M."/>
            <person name="Silverstein K.A.T."/>
            <person name="Koren S."/>
            <person name="Bechman K.B."/>
            <person name="Herman A."/>
            <person name="Abrahante J.E."/>
            <person name="Garbe J."/>
        </authorList>
    </citation>
    <scope>NUCLEOTIDE SEQUENCE</scope>
    <source>
        <strain evidence="1">Duluth1</strain>
        <tissue evidence="1">Whole animal</tissue>
    </source>
</reference>
<name>A0A9D4LGG9_DREPO</name>
<sequence length="96" mass="10925">MIGETLDDICEGRITIEDLPKIEVAKHDEKWVTNDNRRLWVFKQLERLGKCETVEVWIVSSVCQIKLTTNNGGESIKVRGFPGGIWHLKASKTSLD</sequence>
<dbReference type="EMBL" id="JAIWYP010000003">
    <property type="protein sequence ID" value="KAH3858217.1"/>
    <property type="molecule type" value="Genomic_DNA"/>
</dbReference>
<comment type="caution">
    <text evidence="1">The sequence shown here is derived from an EMBL/GenBank/DDBJ whole genome shotgun (WGS) entry which is preliminary data.</text>
</comment>
<gene>
    <name evidence="1" type="ORF">DPMN_100837</name>
</gene>
<dbReference type="AlphaFoldDB" id="A0A9D4LGG9"/>
<protein>
    <submittedName>
        <fullName evidence="1">Uncharacterized protein</fullName>
    </submittedName>
</protein>
<dbReference type="Proteomes" id="UP000828390">
    <property type="component" value="Unassembled WGS sequence"/>
</dbReference>
<evidence type="ECO:0000313" key="1">
    <source>
        <dbReference type="EMBL" id="KAH3858217.1"/>
    </source>
</evidence>